<feature type="binding site" evidence="7">
    <location>
        <position position="122"/>
    </location>
    <ligand>
        <name>Zn(2+)</name>
        <dbReference type="ChEBI" id="CHEBI:29105"/>
        <note>catalytic</note>
    </ligand>
</feature>
<dbReference type="InterPro" id="IPR002036">
    <property type="entry name" value="YbeY"/>
</dbReference>
<keyword evidence="3 7" id="KW-0479">Metal-binding</keyword>
<comment type="subcellular location">
    <subcellularLocation>
        <location evidence="7">Cytoplasm</location>
    </subcellularLocation>
</comment>
<protein>
    <recommendedName>
        <fullName evidence="7">Endoribonuclease YbeY</fullName>
        <ecNumber evidence="7">3.1.-.-</ecNumber>
    </recommendedName>
</protein>
<evidence type="ECO:0000256" key="1">
    <source>
        <dbReference type="ARBA" id="ARBA00010875"/>
    </source>
</evidence>
<dbReference type="PANTHER" id="PTHR46986:SF1">
    <property type="entry name" value="ENDORIBONUCLEASE YBEY, CHLOROPLASTIC"/>
    <property type="match status" value="1"/>
</dbReference>
<keyword evidence="9" id="KW-1185">Reference proteome</keyword>
<dbReference type="PROSITE" id="PS01306">
    <property type="entry name" value="UPF0054"/>
    <property type="match status" value="1"/>
</dbReference>
<keyword evidence="7" id="KW-0690">Ribosome biogenesis</keyword>
<evidence type="ECO:0000256" key="4">
    <source>
        <dbReference type="ARBA" id="ARBA00022759"/>
    </source>
</evidence>
<dbReference type="NCBIfam" id="TIGR00043">
    <property type="entry name" value="rRNA maturation RNase YbeY"/>
    <property type="match status" value="1"/>
</dbReference>
<feature type="binding site" evidence="7">
    <location>
        <position position="128"/>
    </location>
    <ligand>
        <name>Zn(2+)</name>
        <dbReference type="ChEBI" id="CHEBI:29105"/>
        <note>catalytic</note>
    </ligand>
</feature>
<evidence type="ECO:0000256" key="5">
    <source>
        <dbReference type="ARBA" id="ARBA00022801"/>
    </source>
</evidence>
<evidence type="ECO:0000256" key="2">
    <source>
        <dbReference type="ARBA" id="ARBA00022722"/>
    </source>
</evidence>
<feature type="binding site" evidence="7">
    <location>
        <position position="118"/>
    </location>
    <ligand>
        <name>Zn(2+)</name>
        <dbReference type="ChEBI" id="CHEBI:29105"/>
        <note>catalytic</note>
    </ligand>
</feature>
<dbReference type="Proteomes" id="UP000322876">
    <property type="component" value="Unassembled WGS sequence"/>
</dbReference>
<proteinExistence type="inferred from homology"/>
<dbReference type="EC" id="3.1.-.-" evidence="7"/>
<dbReference type="InterPro" id="IPR020549">
    <property type="entry name" value="YbeY_CS"/>
</dbReference>
<evidence type="ECO:0000256" key="7">
    <source>
        <dbReference type="HAMAP-Rule" id="MF_00009"/>
    </source>
</evidence>
<keyword evidence="7" id="KW-0698">rRNA processing</keyword>
<keyword evidence="6 7" id="KW-0862">Zinc</keyword>
<dbReference type="Gene3D" id="3.40.390.30">
    <property type="entry name" value="Metalloproteases ('zincins'), catalytic domain"/>
    <property type="match status" value="1"/>
</dbReference>
<dbReference type="PANTHER" id="PTHR46986">
    <property type="entry name" value="ENDORIBONUCLEASE YBEY, CHLOROPLASTIC"/>
    <property type="match status" value="1"/>
</dbReference>
<reference evidence="8 9" key="1">
    <citation type="submission" date="2019-06" db="EMBL/GenBank/DDBJ databases">
        <title>Genomic insights into carbon and energy metabolism of Deferribacter autotrophicus revealed new metabolic traits in the phylum Deferribacteres.</title>
        <authorList>
            <person name="Slobodkin A.I."/>
            <person name="Slobodkina G.B."/>
            <person name="Allioux M."/>
            <person name="Alain K."/>
            <person name="Jebbar M."/>
            <person name="Shadrin V."/>
            <person name="Kublanov I.V."/>
            <person name="Toshchakov S.V."/>
            <person name="Bonch-Osmolovskaya E.A."/>
        </authorList>
    </citation>
    <scope>NUCLEOTIDE SEQUENCE [LARGE SCALE GENOMIC DNA]</scope>
    <source>
        <strain evidence="8 9">SL50</strain>
    </source>
</reference>
<dbReference type="OrthoDB" id="9807740at2"/>
<keyword evidence="7" id="KW-0963">Cytoplasm</keyword>
<dbReference type="GO" id="GO:0004222">
    <property type="term" value="F:metalloendopeptidase activity"/>
    <property type="evidence" value="ECO:0007669"/>
    <property type="project" value="InterPro"/>
</dbReference>
<organism evidence="8 9">
    <name type="scientific">Deferribacter autotrophicus</name>
    <dbReference type="NCBI Taxonomy" id="500465"/>
    <lineage>
        <taxon>Bacteria</taxon>
        <taxon>Pseudomonadati</taxon>
        <taxon>Deferribacterota</taxon>
        <taxon>Deferribacteres</taxon>
        <taxon>Deferribacterales</taxon>
        <taxon>Deferribacteraceae</taxon>
        <taxon>Deferribacter</taxon>
    </lineage>
</organism>
<dbReference type="GO" id="GO:0006364">
    <property type="term" value="P:rRNA processing"/>
    <property type="evidence" value="ECO:0007669"/>
    <property type="project" value="UniProtKB-UniRule"/>
</dbReference>
<dbReference type="SUPFAM" id="SSF55486">
    <property type="entry name" value="Metalloproteases ('zincins'), catalytic domain"/>
    <property type="match status" value="1"/>
</dbReference>
<dbReference type="GO" id="GO:0004521">
    <property type="term" value="F:RNA endonuclease activity"/>
    <property type="evidence" value="ECO:0007669"/>
    <property type="project" value="UniProtKB-UniRule"/>
</dbReference>
<comment type="function">
    <text evidence="7">Single strand-specific metallo-endoribonuclease involved in late-stage 70S ribosome quality control and in maturation of the 3' terminus of the 16S rRNA.</text>
</comment>
<evidence type="ECO:0000313" key="8">
    <source>
        <dbReference type="EMBL" id="KAA0259588.1"/>
    </source>
</evidence>
<name>A0A5A8F8D6_9BACT</name>
<keyword evidence="5 7" id="KW-0378">Hydrolase</keyword>
<sequence>MSQKVRNEINLLIDDRVDSGFSEDFFEKITRKVLEMVGYSLDFAEISIVLCDNDEIREINKQFRGMDNPTDVLSFPMNEDEISDGMLGDIVISIDKAKEFSSEHGFPLDREVSFLYIHGLLHLLGFDHERSKQSEEEMFDLQEGILKSLINEKICS</sequence>
<gene>
    <name evidence="7 8" type="primary">ybeY</name>
    <name evidence="8" type="ORF">FHQ18_00955</name>
</gene>
<accession>A0A5A8F8D6</accession>
<comment type="cofactor">
    <cofactor evidence="7">
        <name>Zn(2+)</name>
        <dbReference type="ChEBI" id="CHEBI:29105"/>
    </cofactor>
    <text evidence="7">Binds 1 zinc ion.</text>
</comment>
<comment type="similarity">
    <text evidence="1 7">Belongs to the endoribonuclease YbeY family.</text>
</comment>
<keyword evidence="4 7" id="KW-0255">Endonuclease</keyword>
<dbReference type="InterPro" id="IPR023091">
    <property type="entry name" value="MetalPrtase_cat_dom_sf_prd"/>
</dbReference>
<keyword evidence="2 7" id="KW-0540">Nuclease</keyword>
<dbReference type="GO" id="GO:0008270">
    <property type="term" value="F:zinc ion binding"/>
    <property type="evidence" value="ECO:0007669"/>
    <property type="project" value="UniProtKB-UniRule"/>
</dbReference>
<evidence type="ECO:0000313" key="9">
    <source>
        <dbReference type="Proteomes" id="UP000322876"/>
    </source>
</evidence>
<evidence type="ECO:0000256" key="3">
    <source>
        <dbReference type="ARBA" id="ARBA00022723"/>
    </source>
</evidence>
<dbReference type="EMBL" id="VFJB01000001">
    <property type="protein sequence ID" value="KAA0259588.1"/>
    <property type="molecule type" value="Genomic_DNA"/>
</dbReference>
<dbReference type="Pfam" id="PF02130">
    <property type="entry name" value="YbeY"/>
    <property type="match status" value="1"/>
</dbReference>
<comment type="caution">
    <text evidence="8">The sequence shown here is derived from an EMBL/GenBank/DDBJ whole genome shotgun (WGS) entry which is preliminary data.</text>
</comment>
<dbReference type="HAMAP" id="MF_00009">
    <property type="entry name" value="Endoribonucl_YbeY"/>
    <property type="match status" value="1"/>
</dbReference>
<dbReference type="AlphaFoldDB" id="A0A5A8F8D6"/>
<dbReference type="GO" id="GO:0005737">
    <property type="term" value="C:cytoplasm"/>
    <property type="evidence" value="ECO:0007669"/>
    <property type="project" value="UniProtKB-SubCell"/>
</dbReference>
<evidence type="ECO:0000256" key="6">
    <source>
        <dbReference type="ARBA" id="ARBA00022833"/>
    </source>
</evidence>